<keyword evidence="2" id="KW-1185">Reference proteome</keyword>
<gene>
    <name evidence="1" type="ORF">PYW08_003924</name>
</gene>
<sequence length="289" mass="33608">MNTKTLLFFFIVNFASHSYGQKSKKFFRNDYTYMDELKSFYKIHTVPQTWADAKRVCALEQATFWHPDNDDEANALLSFWNRTKPNIEWMYVALSDLFVEGVFETIDGKPVSEKTLQSLEWNYQCDMPNLDYTFNNKNGKCYKLHTTPLNWNEAKAVCQLEQSSLAKVHNQLDADYLAKLTKSTPIPRVKAKYQRGIYHLGFYNRLNEGWRTVGGKPMIVDLDTWFDNYQPEAENRDQCGAMFFNGRLININCDMRSFFICEHELEDVILPAYTAQPLLQPFVGGGVDS</sequence>
<protein>
    <submittedName>
        <fullName evidence="1">Uncharacterized protein</fullName>
    </submittedName>
</protein>
<proteinExistence type="predicted"/>
<evidence type="ECO:0000313" key="1">
    <source>
        <dbReference type="EMBL" id="KAJ8725741.1"/>
    </source>
</evidence>
<reference evidence="1" key="1">
    <citation type="submission" date="2023-03" db="EMBL/GenBank/DDBJ databases">
        <title>Chromosome-level genomes of two armyworms, Mythimna separata and Mythimna loreyi, provide insights into the biosynthesis and reception of sex pheromones.</title>
        <authorList>
            <person name="Zhao H."/>
        </authorList>
    </citation>
    <scope>NUCLEOTIDE SEQUENCE</scope>
    <source>
        <strain evidence="1">BeijingLab</strain>
    </source>
</reference>
<evidence type="ECO:0000313" key="2">
    <source>
        <dbReference type="Proteomes" id="UP001231649"/>
    </source>
</evidence>
<organism evidence="1 2">
    <name type="scientific">Mythimna loreyi</name>
    <dbReference type="NCBI Taxonomy" id="667449"/>
    <lineage>
        <taxon>Eukaryota</taxon>
        <taxon>Metazoa</taxon>
        <taxon>Ecdysozoa</taxon>
        <taxon>Arthropoda</taxon>
        <taxon>Hexapoda</taxon>
        <taxon>Insecta</taxon>
        <taxon>Pterygota</taxon>
        <taxon>Neoptera</taxon>
        <taxon>Endopterygota</taxon>
        <taxon>Lepidoptera</taxon>
        <taxon>Glossata</taxon>
        <taxon>Ditrysia</taxon>
        <taxon>Noctuoidea</taxon>
        <taxon>Noctuidae</taxon>
        <taxon>Noctuinae</taxon>
        <taxon>Hadenini</taxon>
        <taxon>Mythimna</taxon>
    </lineage>
</organism>
<comment type="caution">
    <text evidence="1">The sequence shown here is derived from an EMBL/GenBank/DDBJ whole genome shotgun (WGS) entry which is preliminary data.</text>
</comment>
<accession>A0ACC2QUJ7</accession>
<dbReference type="Proteomes" id="UP001231649">
    <property type="component" value="Chromosome 15"/>
</dbReference>
<name>A0ACC2QUJ7_9NEOP</name>
<dbReference type="EMBL" id="CM056791">
    <property type="protein sequence ID" value="KAJ8725741.1"/>
    <property type="molecule type" value="Genomic_DNA"/>
</dbReference>